<dbReference type="InterPro" id="IPR010865">
    <property type="entry name" value="DUF1499"/>
</dbReference>
<gene>
    <name evidence="2" type="ORF">GMLC_00110</name>
</gene>
<evidence type="ECO:0008006" key="4">
    <source>
        <dbReference type="Google" id="ProtNLM"/>
    </source>
</evidence>
<sequence length="250" mass="26572">MTTENHTGNGRSLALAALLASLCALLLLACSGFGARFGIWQFRTGFAILKWSAFLGLAAALAATVAVFVAGKGRHFGALSAALLAFVLGATAFGLPYSWKLKAGKVPRIHDISTDLDHPPQFVALAPARTGDVAYPGASVAAQQLRAYPDLKTAVLGVPMARAYQSALDTAREMGWQIVAAVPDEGRIEATDTTFWYGFKDDIVIRVFPAADRSLVDVRSASRVGISDVGTNAHRIRSFLAKLTHHPAPR</sequence>
<dbReference type="Proteomes" id="UP000587586">
    <property type="component" value="Unassembled WGS sequence"/>
</dbReference>
<dbReference type="EMBL" id="BLXZ01000001">
    <property type="protein sequence ID" value="GFO66432.1"/>
    <property type="molecule type" value="Genomic_DNA"/>
</dbReference>
<protein>
    <recommendedName>
        <fullName evidence="4">DUF1499 domain-containing protein</fullName>
    </recommendedName>
</protein>
<accession>A0A6V8N1T5</accession>
<dbReference type="AlphaFoldDB" id="A0A6V8N1T5"/>
<proteinExistence type="predicted"/>
<evidence type="ECO:0000313" key="2">
    <source>
        <dbReference type="EMBL" id="GFO66432.1"/>
    </source>
</evidence>
<feature type="transmembrane region" description="Helical" evidence="1">
    <location>
        <begin position="76"/>
        <end position="99"/>
    </location>
</feature>
<dbReference type="Pfam" id="PF07386">
    <property type="entry name" value="DUF1499"/>
    <property type="match status" value="1"/>
</dbReference>
<name>A0A6V8N1T5_9BACT</name>
<keyword evidence="1" id="KW-1133">Transmembrane helix</keyword>
<keyword evidence="1" id="KW-0812">Transmembrane</keyword>
<reference evidence="3" key="1">
    <citation type="submission" date="2020-06" db="EMBL/GenBank/DDBJ databases">
        <title>Draft genomic sequecing of Geomonas sp. Red745.</title>
        <authorList>
            <person name="Itoh H."/>
            <person name="Xu Z.X."/>
            <person name="Ushijima N."/>
            <person name="Masuda Y."/>
            <person name="Shiratori Y."/>
            <person name="Senoo K."/>
        </authorList>
    </citation>
    <scope>NUCLEOTIDE SEQUENCE [LARGE SCALE GENOMIC DNA]</scope>
    <source>
        <strain evidence="3">Red745</strain>
    </source>
</reference>
<evidence type="ECO:0000313" key="3">
    <source>
        <dbReference type="Proteomes" id="UP000587586"/>
    </source>
</evidence>
<comment type="caution">
    <text evidence="2">The sequence shown here is derived from an EMBL/GenBank/DDBJ whole genome shotgun (WGS) entry which is preliminary data.</text>
</comment>
<organism evidence="2 3">
    <name type="scientific">Geomonas limicola</name>
    <dbReference type="NCBI Taxonomy" id="2740186"/>
    <lineage>
        <taxon>Bacteria</taxon>
        <taxon>Pseudomonadati</taxon>
        <taxon>Thermodesulfobacteriota</taxon>
        <taxon>Desulfuromonadia</taxon>
        <taxon>Geobacterales</taxon>
        <taxon>Geobacteraceae</taxon>
        <taxon>Geomonas</taxon>
    </lineage>
</organism>
<dbReference type="RefSeq" id="WP_183358979.1">
    <property type="nucleotide sequence ID" value="NZ_BLXZ01000001.1"/>
</dbReference>
<evidence type="ECO:0000256" key="1">
    <source>
        <dbReference type="SAM" id="Phobius"/>
    </source>
</evidence>
<keyword evidence="3" id="KW-1185">Reference proteome</keyword>
<keyword evidence="1" id="KW-0472">Membrane</keyword>
<feature type="transmembrane region" description="Helical" evidence="1">
    <location>
        <begin position="48"/>
        <end position="69"/>
    </location>
</feature>